<sequence>MEHIQALVSNASDCFGSGNLKVRVTKKLTPFKDEALDAAIIELRQIRFIDQYAICDSTDGLFALAKTCLDHTQTILTESQGRRPTQQQQQQQQPSPPPPPPLPPKPPSIMQRCTTTVKTTQDELKPRARIYNTNNSSPPASPLLLSAPIHAVKNLISTNTTSSAYKKADTSHHSPQHDELVQMASGAIDPSCAVEAQSDDLVAAGSNGISTLPTTTMIGTCTTAEPIPSIPQAPLMIIYHSLQQKLDYYERHKLPIADVKQSLNRVRHIHMSATTVPTILQFAPIIVAYQLTLIDSAIFRNIQPSALLKHQPPKAPHPAIVASTDFFNYLTRLIEHAILLQQEASGRAQQINYWVKIAWKCHDLRNFQTTKAIVSALGTPPIQRLKRSWAFVPKKAMARLELLSAILSEKANYEQYRERLSQQSSSDPVVPFLGLFMHDLTYLHACGRKADHVLTQFATLQSHPPYTSALPSAYSKDLGKKYRTSSVEMQQCLVTQYLLTRSWVSEKVVDELSQLREPPAKVIRSNSAVDESSPSSVWSSTGSLLSFVANSTNSSVYSRPVSLDDEDDDDDMACCDHESYKRHAWMLGRKSVDNNNSNGNHIKKRQQFRLSRHFSFEDLDGHRNKQQQQQQGLSLFRKDFTFWRSASSRMDDSQVPHHPLDQDPMYQQPQQRNSISIA</sequence>
<dbReference type="EMBL" id="CBTN010000033">
    <property type="protein sequence ID" value="CDH55818.1"/>
    <property type="molecule type" value="Genomic_DNA"/>
</dbReference>
<dbReference type="GO" id="GO:0005886">
    <property type="term" value="C:plasma membrane"/>
    <property type="evidence" value="ECO:0007669"/>
    <property type="project" value="TreeGrafter"/>
</dbReference>
<organism evidence="5 6">
    <name type="scientific">Lichtheimia corymbifera JMRC:FSU:9682</name>
    <dbReference type="NCBI Taxonomy" id="1263082"/>
    <lineage>
        <taxon>Eukaryota</taxon>
        <taxon>Fungi</taxon>
        <taxon>Fungi incertae sedis</taxon>
        <taxon>Mucoromycota</taxon>
        <taxon>Mucoromycotina</taxon>
        <taxon>Mucoromycetes</taxon>
        <taxon>Mucorales</taxon>
        <taxon>Lichtheimiaceae</taxon>
        <taxon>Lichtheimia</taxon>
    </lineage>
</organism>
<feature type="compositionally biased region" description="Polar residues" evidence="3">
    <location>
        <begin position="665"/>
        <end position="678"/>
    </location>
</feature>
<dbReference type="InterPro" id="IPR008937">
    <property type="entry name" value="Ras-like_GEF"/>
</dbReference>
<evidence type="ECO:0000256" key="1">
    <source>
        <dbReference type="ARBA" id="ARBA00022658"/>
    </source>
</evidence>
<evidence type="ECO:0000259" key="4">
    <source>
        <dbReference type="PROSITE" id="PS50009"/>
    </source>
</evidence>
<dbReference type="PANTHER" id="PTHR23113">
    <property type="entry name" value="GUANINE NUCLEOTIDE EXCHANGE FACTOR"/>
    <property type="match status" value="1"/>
</dbReference>
<protein>
    <recommendedName>
        <fullName evidence="4">Ras-GEF domain-containing protein</fullName>
    </recommendedName>
</protein>
<feature type="compositionally biased region" description="Low complexity" evidence="3">
    <location>
        <begin position="84"/>
        <end position="93"/>
    </location>
</feature>
<dbReference type="STRING" id="1263082.A0A068S0B9"/>
<feature type="compositionally biased region" description="Pro residues" evidence="3">
    <location>
        <begin position="94"/>
        <end position="107"/>
    </location>
</feature>
<name>A0A068S0B9_9FUNG</name>
<feature type="compositionally biased region" description="Basic and acidic residues" evidence="3">
    <location>
        <begin position="649"/>
        <end position="661"/>
    </location>
</feature>
<keyword evidence="6" id="KW-1185">Reference proteome</keyword>
<dbReference type="GO" id="GO:0007265">
    <property type="term" value="P:Ras protein signal transduction"/>
    <property type="evidence" value="ECO:0007669"/>
    <property type="project" value="TreeGrafter"/>
</dbReference>
<dbReference type="InterPro" id="IPR023578">
    <property type="entry name" value="Ras_GEF_dom_sf"/>
</dbReference>
<accession>A0A068S0B9</accession>
<evidence type="ECO:0000256" key="2">
    <source>
        <dbReference type="PROSITE-ProRule" id="PRU00168"/>
    </source>
</evidence>
<dbReference type="SMART" id="SM00147">
    <property type="entry name" value="RasGEF"/>
    <property type="match status" value="1"/>
</dbReference>
<dbReference type="VEuPathDB" id="FungiDB:LCOR_06927.1"/>
<dbReference type="Pfam" id="PF00617">
    <property type="entry name" value="RasGEF"/>
    <property type="match status" value="1"/>
</dbReference>
<comment type="caution">
    <text evidence="5">The sequence shown here is derived from an EMBL/GenBank/DDBJ whole genome shotgun (WGS) entry which is preliminary data.</text>
</comment>
<feature type="region of interest" description="Disordered" evidence="3">
    <location>
        <begin position="79"/>
        <end position="110"/>
    </location>
</feature>
<feature type="domain" description="Ras-GEF" evidence="4">
    <location>
        <begin position="283"/>
        <end position="519"/>
    </location>
</feature>
<dbReference type="InterPro" id="IPR001895">
    <property type="entry name" value="RASGEF_cat_dom"/>
</dbReference>
<evidence type="ECO:0000313" key="6">
    <source>
        <dbReference type="Proteomes" id="UP000027586"/>
    </source>
</evidence>
<dbReference type="SUPFAM" id="SSF48366">
    <property type="entry name" value="Ras GEF"/>
    <property type="match status" value="1"/>
</dbReference>
<dbReference type="InterPro" id="IPR036964">
    <property type="entry name" value="RASGEF_cat_dom_sf"/>
</dbReference>
<dbReference type="Gene3D" id="1.10.840.10">
    <property type="entry name" value="Ras guanine-nucleotide exchange factors catalytic domain"/>
    <property type="match status" value="1"/>
</dbReference>
<dbReference type="Proteomes" id="UP000027586">
    <property type="component" value="Unassembled WGS sequence"/>
</dbReference>
<gene>
    <name evidence="5" type="ORF">LCOR_06927.1</name>
</gene>
<dbReference type="AlphaFoldDB" id="A0A068S0B9"/>
<dbReference type="OrthoDB" id="546434at2759"/>
<feature type="region of interest" description="Disordered" evidence="3">
    <location>
        <begin position="647"/>
        <end position="678"/>
    </location>
</feature>
<dbReference type="PANTHER" id="PTHR23113:SF368">
    <property type="entry name" value="CELL DIVISION CONTROL PROTEIN 25"/>
    <property type="match status" value="1"/>
</dbReference>
<proteinExistence type="predicted"/>
<reference evidence="5" key="1">
    <citation type="submission" date="2013-08" db="EMBL/GenBank/DDBJ databases">
        <title>Gene expansion shapes genome architecture in the human pathogen Lichtheimia corymbifera: an evolutionary genomics analysis in the ancient terrestrial Mucorales (Mucoromycotina).</title>
        <authorList>
            <person name="Schwartze V.U."/>
            <person name="Winter S."/>
            <person name="Shelest E."/>
            <person name="Marcet-Houben M."/>
            <person name="Horn F."/>
            <person name="Wehner S."/>
            <person name="Hoffmann K."/>
            <person name="Riege K."/>
            <person name="Sammeth M."/>
            <person name="Nowrousian M."/>
            <person name="Valiante V."/>
            <person name="Linde J."/>
            <person name="Jacobsen I.D."/>
            <person name="Marz M."/>
            <person name="Brakhage A.A."/>
            <person name="Gabaldon T."/>
            <person name="Bocker S."/>
            <person name="Voigt K."/>
        </authorList>
    </citation>
    <scope>NUCLEOTIDE SEQUENCE [LARGE SCALE GENOMIC DNA]</scope>
    <source>
        <strain evidence="5">FSU 9682</strain>
    </source>
</reference>
<dbReference type="PROSITE" id="PS50009">
    <property type="entry name" value="RASGEF_CAT"/>
    <property type="match status" value="1"/>
</dbReference>
<keyword evidence="1 2" id="KW-0344">Guanine-nucleotide releasing factor</keyword>
<evidence type="ECO:0000256" key="3">
    <source>
        <dbReference type="SAM" id="MobiDB-lite"/>
    </source>
</evidence>
<dbReference type="GO" id="GO:0005085">
    <property type="term" value="F:guanyl-nucleotide exchange factor activity"/>
    <property type="evidence" value="ECO:0007669"/>
    <property type="project" value="UniProtKB-KW"/>
</dbReference>
<evidence type="ECO:0000313" key="5">
    <source>
        <dbReference type="EMBL" id="CDH55818.1"/>
    </source>
</evidence>